<dbReference type="EMBL" id="JACGWN010000003">
    <property type="protein sequence ID" value="KAL0455544.1"/>
    <property type="molecule type" value="Genomic_DNA"/>
</dbReference>
<sequence>MAFILPKGVLKEIEARMRKFLWQGGTGTGRPKVAWADVCRPVDEGGLGIQALGPLNKALMSQHLWVVIQQDSRSIWVT</sequence>
<dbReference type="AlphaFoldDB" id="A0AAW2XNR4"/>
<proteinExistence type="predicted"/>
<accession>A0AAW2XNR4</accession>
<organism evidence="1">
    <name type="scientific">Sesamum latifolium</name>
    <dbReference type="NCBI Taxonomy" id="2727402"/>
    <lineage>
        <taxon>Eukaryota</taxon>
        <taxon>Viridiplantae</taxon>
        <taxon>Streptophyta</taxon>
        <taxon>Embryophyta</taxon>
        <taxon>Tracheophyta</taxon>
        <taxon>Spermatophyta</taxon>
        <taxon>Magnoliopsida</taxon>
        <taxon>eudicotyledons</taxon>
        <taxon>Gunneridae</taxon>
        <taxon>Pentapetalae</taxon>
        <taxon>asterids</taxon>
        <taxon>lamiids</taxon>
        <taxon>Lamiales</taxon>
        <taxon>Pedaliaceae</taxon>
        <taxon>Sesamum</taxon>
    </lineage>
</organism>
<reference evidence="1" key="2">
    <citation type="journal article" date="2024" name="Plant">
        <title>Genomic evolution and insights into agronomic trait innovations of Sesamum species.</title>
        <authorList>
            <person name="Miao H."/>
            <person name="Wang L."/>
            <person name="Qu L."/>
            <person name="Liu H."/>
            <person name="Sun Y."/>
            <person name="Le M."/>
            <person name="Wang Q."/>
            <person name="Wei S."/>
            <person name="Zheng Y."/>
            <person name="Lin W."/>
            <person name="Duan Y."/>
            <person name="Cao H."/>
            <person name="Xiong S."/>
            <person name="Wang X."/>
            <person name="Wei L."/>
            <person name="Li C."/>
            <person name="Ma Q."/>
            <person name="Ju M."/>
            <person name="Zhao R."/>
            <person name="Li G."/>
            <person name="Mu C."/>
            <person name="Tian Q."/>
            <person name="Mei H."/>
            <person name="Zhang T."/>
            <person name="Gao T."/>
            <person name="Zhang H."/>
        </authorList>
    </citation>
    <scope>NUCLEOTIDE SEQUENCE</scope>
    <source>
        <strain evidence="1">KEN1</strain>
    </source>
</reference>
<dbReference type="PANTHER" id="PTHR33116:SF84">
    <property type="entry name" value="RNA-DIRECTED DNA POLYMERASE"/>
    <property type="match status" value="1"/>
</dbReference>
<gene>
    <name evidence="1" type="ORF">Slati_0893600</name>
</gene>
<reference evidence="1" key="1">
    <citation type="submission" date="2020-06" db="EMBL/GenBank/DDBJ databases">
        <authorList>
            <person name="Li T."/>
            <person name="Hu X."/>
            <person name="Zhang T."/>
            <person name="Song X."/>
            <person name="Zhang H."/>
            <person name="Dai N."/>
            <person name="Sheng W."/>
            <person name="Hou X."/>
            <person name="Wei L."/>
        </authorList>
    </citation>
    <scope>NUCLEOTIDE SEQUENCE</scope>
    <source>
        <strain evidence="1">KEN1</strain>
        <tissue evidence="1">Leaf</tissue>
    </source>
</reference>
<evidence type="ECO:0000313" key="1">
    <source>
        <dbReference type="EMBL" id="KAL0455544.1"/>
    </source>
</evidence>
<comment type="caution">
    <text evidence="1">The sequence shown here is derived from an EMBL/GenBank/DDBJ whole genome shotgun (WGS) entry which is preliminary data.</text>
</comment>
<name>A0AAW2XNR4_9LAMI</name>
<dbReference type="PANTHER" id="PTHR33116">
    <property type="entry name" value="REVERSE TRANSCRIPTASE ZINC-BINDING DOMAIN-CONTAINING PROTEIN-RELATED-RELATED"/>
    <property type="match status" value="1"/>
</dbReference>
<protein>
    <submittedName>
        <fullName evidence="1">Uncharacterized protein</fullName>
    </submittedName>
</protein>